<dbReference type="GO" id="GO:0046677">
    <property type="term" value="P:response to antibiotic"/>
    <property type="evidence" value="ECO:0007669"/>
    <property type="project" value="UniProtKB-KW"/>
</dbReference>
<dbReference type="PANTHER" id="PTHR30413">
    <property type="entry name" value="INNER MEMBRANE TRANSPORT PERMEASE"/>
    <property type="match status" value="1"/>
</dbReference>
<keyword evidence="5" id="KW-0762">Sugar transport</keyword>
<feature type="transmembrane region" description="Helical" evidence="11">
    <location>
        <begin position="206"/>
        <end position="225"/>
    </location>
</feature>
<evidence type="ECO:0000256" key="3">
    <source>
        <dbReference type="ARBA" id="ARBA00022448"/>
    </source>
</evidence>
<evidence type="ECO:0000256" key="5">
    <source>
        <dbReference type="ARBA" id="ARBA00022597"/>
    </source>
</evidence>
<dbReference type="AlphaFoldDB" id="F8AYP9"/>
<feature type="transmembrane region" description="Helical" evidence="11">
    <location>
        <begin position="275"/>
        <end position="295"/>
    </location>
</feature>
<evidence type="ECO:0000256" key="6">
    <source>
        <dbReference type="ARBA" id="ARBA00022692"/>
    </source>
</evidence>
<keyword evidence="14" id="KW-1185">Reference proteome</keyword>
<name>F8AYP9_9ACTN</name>
<evidence type="ECO:0000256" key="2">
    <source>
        <dbReference type="ARBA" id="ARBA00007783"/>
    </source>
</evidence>
<dbReference type="PRINTS" id="PR00164">
    <property type="entry name" value="ABC2TRNSPORT"/>
</dbReference>
<dbReference type="KEGG" id="fsy:FsymDg_1053"/>
<evidence type="ECO:0000256" key="10">
    <source>
        <dbReference type="ARBA" id="ARBA00023251"/>
    </source>
</evidence>
<dbReference type="RefSeq" id="WP_013872534.1">
    <property type="nucleotide sequence ID" value="NC_015656.1"/>
</dbReference>
<keyword evidence="3 11" id="KW-0813">Transport</keyword>
<keyword evidence="8 11" id="KW-1133">Transmembrane helix</keyword>
<dbReference type="PROSITE" id="PS51012">
    <property type="entry name" value="ABC_TM2"/>
    <property type="match status" value="1"/>
</dbReference>
<evidence type="ECO:0000259" key="12">
    <source>
        <dbReference type="PROSITE" id="PS51012"/>
    </source>
</evidence>
<evidence type="ECO:0000256" key="11">
    <source>
        <dbReference type="RuleBase" id="RU361157"/>
    </source>
</evidence>
<dbReference type="eggNOG" id="COG1682">
    <property type="taxonomic scope" value="Bacteria"/>
</dbReference>
<keyword evidence="4 11" id="KW-1003">Cell membrane</keyword>
<dbReference type="STRING" id="656024.FsymDg_1053"/>
<feature type="transmembrane region" description="Helical" evidence="11">
    <location>
        <begin position="143"/>
        <end position="166"/>
    </location>
</feature>
<evidence type="ECO:0000256" key="9">
    <source>
        <dbReference type="ARBA" id="ARBA00023136"/>
    </source>
</evidence>
<dbReference type="EMBL" id="CP002801">
    <property type="protein sequence ID" value="AEH08556.1"/>
    <property type="molecule type" value="Genomic_DNA"/>
</dbReference>
<evidence type="ECO:0000313" key="14">
    <source>
        <dbReference type="Proteomes" id="UP000001549"/>
    </source>
</evidence>
<keyword evidence="10" id="KW-0046">Antibiotic resistance</keyword>
<dbReference type="InterPro" id="IPR047817">
    <property type="entry name" value="ABC2_TM_bact-type"/>
</dbReference>
<comment type="similarity">
    <text evidence="2 11">Belongs to the ABC-2 integral membrane protein family.</text>
</comment>
<dbReference type="InterPro" id="IPR013525">
    <property type="entry name" value="ABC2_TM"/>
</dbReference>
<evidence type="ECO:0000256" key="4">
    <source>
        <dbReference type="ARBA" id="ARBA00022475"/>
    </source>
</evidence>
<feature type="transmembrane region" description="Helical" evidence="11">
    <location>
        <begin position="173"/>
        <end position="194"/>
    </location>
</feature>
<comment type="subcellular location">
    <subcellularLocation>
        <location evidence="1 11">Cell membrane</location>
        <topology evidence="1 11">Multi-pass membrane protein</topology>
    </subcellularLocation>
</comment>
<dbReference type="InterPro" id="IPR000412">
    <property type="entry name" value="ABC_2_transport"/>
</dbReference>
<organism evidence="13 14">
    <name type="scientific">Candidatus Protofrankia datiscae</name>
    <dbReference type="NCBI Taxonomy" id="2716812"/>
    <lineage>
        <taxon>Bacteria</taxon>
        <taxon>Bacillati</taxon>
        <taxon>Actinomycetota</taxon>
        <taxon>Actinomycetes</taxon>
        <taxon>Frankiales</taxon>
        <taxon>Frankiaceae</taxon>
        <taxon>Protofrankia</taxon>
    </lineage>
</organism>
<reference evidence="13 14" key="1">
    <citation type="submission" date="2011-05" db="EMBL/GenBank/DDBJ databases">
        <title>Complete sequence of chromosome of Frankia symbiont of Datisca glomerata.</title>
        <authorList>
            <consortium name="US DOE Joint Genome Institute"/>
            <person name="Lucas S."/>
            <person name="Han J."/>
            <person name="Lapidus A."/>
            <person name="Cheng J.-F."/>
            <person name="Goodwin L."/>
            <person name="Pitluck S."/>
            <person name="Peters L."/>
            <person name="Mikhailova N."/>
            <person name="Chertkov O."/>
            <person name="Teshima H."/>
            <person name="Han C."/>
            <person name="Tapia R."/>
            <person name="Land M."/>
            <person name="Hauser L."/>
            <person name="Kyrpides N."/>
            <person name="Ivanova N."/>
            <person name="Pagani I."/>
            <person name="Berry A."/>
            <person name="Pawlowski K."/>
            <person name="Persson T."/>
            <person name="Vanden Heuvel B."/>
            <person name="Benson D."/>
            <person name="Woyke T."/>
        </authorList>
    </citation>
    <scope>NUCLEOTIDE SEQUENCE [LARGE SCALE GENOMIC DNA]</scope>
    <source>
        <strain evidence="14">4085684</strain>
    </source>
</reference>
<dbReference type="Pfam" id="PF01061">
    <property type="entry name" value="ABC2_membrane"/>
    <property type="match status" value="1"/>
</dbReference>
<dbReference type="Proteomes" id="UP000001549">
    <property type="component" value="Chromosome"/>
</dbReference>
<gene>
    <name evidence="13" type="ordered locus">FsymDg_1053</name>
</gene>
<evidence type="ECO:0000313" key="13">
    <source>
        <dbReference type="EMBL" id="AEH08556.1"/>
    </source>
</evidence>
<dbReference type="GO" id="GO:0043190">
    <property type="term" value="C:ATP-binding cassette (ABC) transporter complex"/>
    <property type="evidence" value="ECO:0007669"/>
    <property type="project" value="InterPro"/>
</dbReference>
<feature type="transmembrane region" description="Helical" evidence="11">
    <location>
        <begin position="66"/>
        <end position="84"/>
    </location>
</feature>
<keyword evidence="7" id="KW-0972">Capsule biogenesis/degradation</keyword>
<protein>
    <recommendedName>
        <fullName evidence="11">Transport permease protein</fullName>
    </recommendedName>
</protein>
<feature type="transmembrane region" description="Helical" evidence="11">
    <location>
        <begin position="96"/>
        <end position="123"/>
    </location>
</feature>
<dbReference type="GO" id="GO:0015920">
    <property type="term" value="P:lipopolysaccharide transport"/>
    <property type="evidence" value="ECO:0007669"/>
    <property type="project" value="TreeGrafter"/>
</dbReference>
<feature type="domain" description="ABC transmembrane type-2" evidence="12">
    <location>
        <begin position="65"/>
        <end position="303"/>
    </location>
</feature>
<keyword evidence="9 11" id="KW-0472">Membrane</keyword>
<evidence type="ECO:0000256" key="8">
    <source>
        <dbReference type="ARBA" id="ARBA00022989"/>
    </source>
</evidence>
<dbReference type="HOGENOM" id="CLU_060703_3_0_11"/>
<evidence type="ECO:0000256" key="1">
    <source>
        <dbReference type="ARBA" id="ARBA00004651"/>
    </source>
</evidence>
<sequence>MSNLTDERSAPAATLAARQRIHDDGRGPDSRRLARRSRAQTRVRWELLRNLIRKDLKVKYKGSTLGFAWSLANPLLLLAVYTLVFQVIMNAGVPRFGVYLMSGLLIWNAFSASVSAASGSVVFNANLVKKVRFPLPVLPLSAVGFAIVHFVLQLAVLFAVVAALGYSFVGFQLLLLVPAFTVAMIFTMGLAMLVSALNVRYRDTEHLLEVALLAWFWLNPIVYPVGLIRKLLHEWTWIYFLNPMATVVATFQRAIYKGPTVNPANGQGILADPGYFFYLEHLAVAGAMSLGLLWLGTHVFRRMQADFAEDL</sequence>
<evidence type="ECO:0000256" key="7">
    <source>
        <dbReference type="ARBA" id="ARBA00022903"/>
    </source>
</evidence>
<proteinExistence type="inferred from homology"/>
<accession>F8AYP9</accession>
<dbReference type="PANTHER" id="PTHR30413:SF10">
    <property type="entry name" value="CAPSULE POLYSACCHARIDE EXPORT INNER-MEMBRANE PROTEIN CTRC"/>
    <property type="match status" value="1"/>
</dbReference>
<dbReference type="GO" id="GO:0140359">
    <property type="term" value="F:ABC-type transporter activity"/>
    <property type="evidence" value="ECO:0007669"/>
    <property type="project" value="InterPro"/>
</dbReference>
<keyword evidence="6 11" id="KW-0812">Transmembrane</keyword>